<dbReference type="SUPFAM" id="SSF47413">
    <property type="entry name" value="lambda repressor-like DNA-binding domains"/>
    <property type="match status" value="1"/>
</dbReference>
<comment type="caution">
    <text evidence="5">The sequence shown here is derived from an EMBL/GenBank/DDBJ whole genome shotgun (WGS) entry which is preliminary data.</text>
</comment>
<proteinExistence type="predicted"/>
<feature type="domain" description="HTH cro/C1-type" evidence="4">
    <location>
        <begin position="1"/>
        <end position="55"/>
    </location>
</feature>
<name>A0A175RF93_9HYPH</name>
<dbReference type="Gene3D" id="2.10.109.10">
    <property type="entry name" value="Umud Fragment, subunit A"/>
    <property type="match status" value="1"/>
</dbReference>
<protein>
    <recommendedName>
        <fullName evidence="4">HTH cro/C1-type domain-containing protein</fullName>
    </recommendedName>
</protein>
<dbReference type="PANTHER" id="PTHR40661">
    <property type="match status" value="1"/>
</dbReference>
<dbReference type="InterPro" id="IPR039418">
    <property type="entry name" value="LexA-like"/>
</dbReference>
<evidence type="ECO:0000259" key="4">
    <source>
        <dbReference type="PROSITE" id="PS50943"/>
    </source>
</evidence>
<organism evidence="5 6">
    <name type="scientific">Aureimonas ureilytica</name>
    <dbReference type="NCBI Taxonomy" id="401562"/>
    <lineage>
        <taxon>Bacteria</taxon>
        <taxon>Pseudomonadati</taxon>
        <taxon>Pseudomonadota</taxon>
        <taxon>Alphaproteobacteria</taxon>
        <taxon>Hyphomicrobiales</taxon>
        <taxon>Aurantimonadaceae</taxon>
        <taxon>Aureimonas</taxon>
    </lineage>
</organism>
<reference evidence="5 6" key="1">
    <citation type="journal article" date="2016" name="Front. Microbiol.">
        <title>Genomic Resource of Rice Seed Associated Bacteria.</title>
        <authorList>
            <person name="Midha S."/>
            <person name="Bansal K."/>
            <person name="Sharma S."/>
            <person name="Kumar N."/>
            <person name="Patil P.P."/>
            <person name="Chaudhry V."/>
            <person name="Patil P.B."/>
        </authorList>
    </citation>
    <scope>NUCLEOTIDE SEQUENCE [LARGE SCALE GENOMIC DNA]</scope>
    <source>
        <strain evidence="5 6">NS365</strain>
    </source>
</reference>
<dbReference type="PATRIC" id="fig|401562.4.peg.4524"/>
<dbReference type="EMBL" id="LDQA01000079">
    <property type="protein sequence ID" value="KTR02295.1"/>
    <property type="molecule type" value="Genomic_DNA"/>
</dbReference>
<dbReference type="PROSITE" id="PS50943">
    <property type="entry name" value="HTH_CROC1"/>
    <property type="match status" value="1"/>
</dbReference>
<dbReference type="CDD" id="cd06529">
    <property type="entry name" value="S24_LexA-like"/>
    <property type="match status" value="1"/>
</dbReference>
<keyword evidence="3" id="KW-0804">Transcription</keyword>
<keyword evidence="2" id="KW-0238">DNA-binding</keyword>
<dbReference type="InterPro" id="IPR010982">
    <property type="entry name" value="Lambda_DNA-bd_dom_sf"/>
</dbReference>
<dbReference type="SUPFAM" id="SSF51306">
    <property type="entry name" value="LexA/Signal peptidase"/>
    <property type="match status" value="1"/>
</dbReference>
<evidence type="ECO:0000256" key="2">
    <source>
        <dbReference type="ARBA" id="ARBA00023125"/>
    </source>
</evidence>
<dbReference type="InterPro" id="IPR036286">
    <property type="entry name" value="LexA/Signal_pep-like_sf"/>
</dbReference>
<evidence type="ECO:0000313" key="6">
    <source>
        <dbReference type="Proteomes" id="UP000078529"/>
    </source>
</evidence>
<sequence>MRQARRQRSYTIRYVADALGETIEEVDAWERSALTPTSDQLEELAALLAVDSEALRQGIVDPLDLEKLADATFVSDKLPLPNGPRDVEKLGVVAAGIDGDFAFNGAVSEYIMRPRGLYQRPGVFALEVISDSMYPAYRKGDIVFCDRTEPSVGDDVIIETFPEADGSAGKAFLKRLKRRSKSTLTVEQFNPPEDLTFDPYEIKHLWRVVPNRELHGY</sequence>
<dbReference type="Pfam" id="PF01381">
    <property type="entry name" value="HTH_3"/>
    <property type="match status" value="1"/>
</dbReference>
<dbReference type="PANTHER" id="PTHR40661:SF3">
    <property type="entry name" value="FELS-1 PROPHAGE TRANSCRIPTIONAL REGULATOR"/>
    <property type="match status" value="1"/>
</dbReference>
<gene>
    <name evidence="5" type="ORF">NS365_21940</name>
</gene>
<dbReference type="Proteomes" id="UP000078529">
    <property type="component" value="Unassembled WGS sequence"/>
</dbReference>
<dbReference type="GO" id="GO:0003677">
    <property type="term" value="F:DNA binding"/>
    <property type="evidence" value="ECO:0007669"/>
    <property type="project" value="UniProtKB-KW"/>
</dbReference>
<keyword evidence="1" id="KW-0805">Transcription regulation</keyword>
<dbReference type="InterPro" id="IPR001387">
    <property type="entry name" value="Cro/C1-type_HTH"/>
</dbReference>
<dbReference type="Gene3D" id="1.10.260.40">
    <property type="entry name" value="lambda repressor-like DNA-binding domains"/>
    <property type="match status" value="1"/>
</dbReference>
<evidence type="ECO:0000256" key="1">
    <source>
        <dbReference type="ARBA" id="ARBA00023015"/>
    </source>
</evidence>
<evidence type="ECO:0000256" key="3">
    <source>
        <dbReference type="ARBA" id="ARBA00023163"/>
    </source>
</evidence>
<evidence type="ECO:0000313" key="5">
    <source>
        <dbReference type="EMBL" id="KTR02295.1"/>
    </source>
</evidence>
<dbReference type="Pfam" id="PF00717">
    <property type="entry name" value="Peptidase_S24"/>
    <property type="match status" value="1"/>
</dbReference>
<accession>A0A175RF93</accession>
<dbReference type="AlphaFoldDB" id="A0A175RF93"/>
<dbReference type="InterPro" id="IPR015927">
    <property type="entry name" value="Peptidase_S24_S26A/B/C"/>
</dbReference>
<keyword evidence="6" id="KW-1185">Reference proteome</keyword>